<sequence>RNLPAAIRRPGEDGLKTVTRLTVCARLVPPFGSMLETQVLCGKRLIENLPATERRMSSVNDRRTVTTAVPVTVALVAPVDPGGAGPSLPLATVGMVCVCLPVGHVSGNHTKLFS</sequence>
<dbReference type="EnsemblMetazoa" id="ENSAATROPT008538">
    <property type="protein sequence ID" value="ENSAATROPP007691"/>
    <property type="gene ID" value="ENSAATROPG006961"/>
</dbReference>
<reference evidence="1" key="1">
    <citation type="submission" date="2024-04" db="UniProtKB">
        <authorList>
            <consortium name="EnsemblMetazoa"/>
        </authorList>
    </citation>
    <scope>IDENTIFICATION</scope>
    <source>
        <strain evidence="1">EBRO</strain>
    </source>
</reference>
<name>A0AAG5D975_ANOAO</name>
<dbReference type="Proteomes" id="UP000075880">
    <property type="component" value="Unassembled WGS sequence"/>
</dbReference>
<dbReference type="AlphaFoldDB" id="A0AAG5D975"/>
<organism evidence="1 2">
    <name type="scientific">Anopheles atroparvus</name>
    <name type="common">European mosquito</name>
    <dbReference type="NCBI Taxonomy" id="41427"/>
    <lineage>
        <taxon>Eukaryota</taxon>
        <taxon>Metazoa</taxon>
        <taxon>Ecdysozoa</taxon>
        <taxon>Arthropoda</taxon>
        <taxon>Hexapoda</taxon>
        <taxon>Insecta</taxon>
        <taxon>Pterygota</taxon>
        <taxon>Neoptera</taxon>
        <taxon>Endopterygota</taxon>
        <taxon>Diptera</taxon>
        <taxon>Nematocera</taxon>
        <taxon>Culicoidea</taxon>
        <taxon>Culicidae</taxon>
        <taxon>Anophelinae</taxon>
        <taxon>Anopheles</taxon>
    </lineage>
</organism>
<accession>A0AAG5D975</accession>
<evidence type="ECO:0000313" key="2">
    <source>
        <dbReference type="Proteomes" id="UP000075880"/>
    </source>
</evidence>
<protein>
    <submittedName>
        <fullName evidence="1">Uncharacterized protein</fullName>
    </submittedName>
</protein>
<keyword evidence="2" id="KW-1185">Reference proteome</keyword>
<evidence type="ECO:0000313" key="1">
    <source>
        <dbReference type="EnsemblMetazoa" id="ENSAATROPP007691"/>
    </source>
</evidence>
<proteinExistence type="predicted"/>